<proteinExistence type="predicted"/>
<keyword evidence="1" id="KW-1133">Transmembrane helix</keyword>
<dbReference type="OrthoDB" id="6049374at2"/>
<accession>A0A4P6JQ22</accession>
<evidence type="ECO:0000256" key="1">
    <source>
        <dbReference type="SAM" id="Phobius"/>
    </source>
</evidence>
<name>A0A4P6JQ22_KTERU</name>
<dbReference type="RefSeq" id="WP_129887930.1">
    <property type="nucleotide sequence ID" value="NZ_CP035758.1"/>
</dbReference>
<organism evidence="2 3">
    <name type="scientific">Ktedonosporobacter rubrisoli</name>
    <dbReference type="NCBI Taxonomy" id="2509675"/>
    <lineage>
        <taxon>Bacteria</taxon>
        <taxon>Bacillati</taxon>
        <taxon>Chloroflexota</taxon>
        <taxon>Ktedonobacteria</taxon>
        <taxon>Ktedonobacterales</taxon>
        <taxon>Ktedonosporobacteraceae</taxon>
        <taxon>Ktedonosporobacter</taxon>
    </lineage>
</organism>
<feature type="transmembrane region" description="Helical" evidence="1">
    <location>
        <begin position="51"/>
        <end position="68"/>
    </location>
</feature>
<protein>
    <submittedName>
        <fullName evidence="2">Uncharacterized protein</fullName>
    </submittedName>
</protein>
<feature type="transmembrane region" description="Helical" evidence="1">
    <location>
        <begin position="149"/>
        <end position="166"/>
    </location>
</feature>
<sequence>MESYSLRSLKEVQQLTQEYASYSQSKGGLGHVLGGVVGLAIYLLNGLVGPGLLTAILTIALTLSWLFGKEILRRLLYRKFGQAQEIWTAEARKWHRGTIIFIILIFAIVGIVYIWLSRMSKPSDWLYMLFVVAMPLIAWRYLRTWEEFSVGIFLLCACAVTGGGGAYGLLDGPWVAGIALIMIFKGFREHSKFRALAARLQAQLMVKE</sequence>
<evidence type="ECO:0000313" key="2">
    <source>
        <dbReference type="EMBL" id="QBD76866.1"/>
    </source>
</evidence>
<keyword evidence="1" id="KW-0472">Membrane</keyword>
<keyword evidence="1" id="KW-0812">Transmembrane</keyword>
<reference evidence="2 3" key="1">
    <citation type="submission" date="2019-01" db="EMBL/GenBank/DDBJ databases">
        <title>Ktedonosporobacter rubrisoli SCAWS-G2.</title>
        <authorList>
            <person name="Huang Y."/>
            <person name="Yan B."/>
        </authorList>
    </citation>
    <scope>NUCLEOTIDE SEQUENCE [LARGE SCALE GENOMIC DNA]</scope>
    <source>
        <strain evidence="2 3">SCAWS-G2</strain>
    </source>
</reference>
<dbReference type="Proteomes" id="UP000290365">
    <property type="component" value="Chromosome"/>
</dbReference>
<gene>
    <name evidence="2" type="ORF">EPA93_12970</name>
</gene>
<dbReference type="EMBL" id="CP035758">
    <property type="protein sequence ID" value="QBD76866.1"/>
    <property type="molecule type" value="Genomic_DNA"/>
</dbReference>
<feature type="transmembrane region" description="Helical" evidence="1">
    <location>
        <begin position="99"/>
        <end position="119"/>
    </location>
</feature>
<dbReference type="KEGG" id="kbs:EPA93_12970"/>
<feature type="transmembrane region" description="Helical" evidence="1">
    <location>
        <begin position="125"/>
        <end position="142"/>
    </location>
</feature>
<evidence type="ECO:0000313" key="3">
    <source>
        <dbReference type="Proteomes" id="UP000290365"/>
    </source>
</evidence>
<keyword evidence="3" id="KW-1185">Reference proteome</keyword>
<dbReference type="AlphaFoldDB" id="A0A4P6JQ22"/>